<dbReference type="GO" id="GO:0003924">
    <property type="term" value="F:GTPase activity"/>
    <property type="evidence" value="ECO:0007669"/>
    <property type="project" value="InterPro"/>
</dbReference>
<dbReference type="Gene3D" id="1.20.120.140">
    <property type="entry name" value="Signal recognition particle SRP54, nucleotide-binding domain"/>
    <property type="match status" value="1"/>
</dbReference>
<dbReference type="OrthoDB" id="10250817at2759"/>
<reference evidence="1" key="1">
    <citation type="submission" date="2022-11" db="EMBL/GenBank/DDBJ databases">
        <authorList>
            <person name="Hyden B.L."/>
            <person name="Feng K."/>
            <person name="Yates T."/>
            <person name="Jawdy S."/>
            <person name="Smart L.B."/>
            <person name="Muchero W."/>
        </authorList>
    </citation>
    <scope>NUCLEOTIDE SEQUENCE</scope>
    <source>
        <tissue evidence="1">Shoot tip</tissue>
    </source>
</reference>
<dbReference type="GO" id="GO:0005525">
    <property type="term" value="F:GTP binding"/>
    <property type="evidence" value="ECO:0007669"/>
    <property type="project" value="InterPro"/>
</dbReference>
<name>A0A9Q0PPH2_SALPP</name>
<dbReference type="InterPro" id="IPR022941">
    <property type="entry name" value="SRP54"/>
</dbReference>
<dbReference type="PANTHER" id="PTHR11564">
    <property type="entry name" value="SIGNAL RECOGNITION PARTICLE 54K PROTEIN SRP54"/>
    <property type="match status" value="1"/>
</dbReference>
<evidence type="ECO:0000313" key="1">
    <source>
        <dbReference type="EMBL" id="KAJ6691951.1"/>
    </source>
</evidence>
<evidence type="ECO:0000313" key="2">
    <source>
        <dbReference type="Proteomes" id="UP001151532"/>
    </source>
</evidence>
<dbReference type="GO" id="GO:0030942">
    <property type="term" value="F:endoplasmic reticulum signal peptide binding"/>
    <property type="evidence" value="ECO:0007669"/>
    <property type="project" value="TreeGrafter"/>
</dbReference>
<gene>
    <name evidence="1" type="ORF">OIU79_013846</name>
</gene>
<dbReference type="GO" id="GO:0008312">
    <property type="term" value="F:7S RNA binding"/>
    <property type="evidence" value="ECO:0007669"/>
    <property type="project" value="TreeGrafter"/>
</dbReference>
<accession>A0A9Q0PPH2</accession>
<dbReference type="GO" id="GO:0006616">
    <property type="term" value="P:SRP-dependent cotranslational protein targeting to membrane, translocation"/>
    <property type="evidence" value="ECO:0007669"/>
    <property type="project" value="TreeGrafter"/>
</dbReference>
<dbReference type="GO" id="GO:0005786">
    <property type="term" value="C:signal recognition particle, endoplasmic reticulum targeting"/>
    <property type="evidence" value="ECO:0007669"/>
    <property type="project" value="TreeGrafter"/>
</dbReference>
<dbReference type="EMBL" id="JAPFFK010000018">
    <property type="protein sequence ID" value="KAJ6691951.1"/>
    <property type="molecule type" value="Genomic_DNA"/>
</dbReference>
<organism evidence="1 2">
    <name type="scientific">Salix purpurea</name>
    <name type="common">Purple osier willow</name>
    <dbReference type="NCBI Taxonomy" id="77065"/>
    <lineage>
        <taxon>Eukaryota</taxon>
        <taxon>Viridiplantae</taxon>
        <taxon>Streptophyta</taxon>
        <taxon>Embryophyta</taxon>
        <taxon>Tracheophyta</taxon>
        <taxon>Spermatophyta</taxon>
        <taxon>Magnoliopsida</taxon>
        <taxon>eudicotyledons</taxon>
        <taxon>Gunneridae</taxon>
        <taxon>Pentapetalae</taxon>
        <taxon>rosids</taxon>
        <taxon>fabids</taxon>
        <taxon>Malpighiales</taxon>
        <taxon>Salicaceae</taxon>
        <taxon>Saliceae</taxon>
        <taxon>Salix</taxon>
    </lineage>
</organism>
<comment type="caution">
    <text evidence="1">The sequence shown here is derived from an EMBL/GenBank/DDBJ whole genome shotgun (WGS) entry which is preliminary data.</text>
</comment>
<dbReference type="InterPro" id="IPR042101">
    <property type="entry name" value="SRP54_N_sf"/>
</dbReference>
<dbReference type="AlphaFoldDB" id="A0A9Q0PPH2"/>
<proteinExistence type="predicted"/>
<dbReference type="Proteomes" id="UP001151532">
    <property type="component" value="Chromosome 9"/>
</dbReference>
<dbReference type="PANTHER" id="PTHR11564:SF5">
    <property type="entry name" value="SIGNAL RECOGNITION PARTICLE SUBUNIT SRP54"/>
    <property type="match status" value="1"/>
</dbReference>
<dbReference type="GO" id="GO:0005829">
    <property type="term" value="C:cytosol"/>
    <property type="evidence" value="ECO:0007669"/>
    <property type="project" value="TreeGrafter"/>
</dbReference>
<sequence>MQTNIKKIVNLDDLAAGHNKRRIIQQAISNELCKILDTGKPSFTPKKGKTSVVMFLYGIRSCENCCGRKDGINRKLQFLKKFVKFLKQRNQIFVVAFDQAQAFKQSAAAGAGVVIVTKMAKGGGTLSADQKSCHFY</sequence>
<reference evidence="1" key="2">
    <citation type="journal article" date="2023" name="Int. J. Mol. Sci.">
        <title>De Novo Assembly and Annotation of 11 Diverse Shrub Willow (Salix) Genomes Reveals Novel Gene Organization in Sex-Linked Regions.</title>
        <authorList>
            <person name="Hyden B."/>
            <person name="Feng K."/>
            <person name="Yates T.B."/>
            <person name="Jawdy S."/>
            <person name="Cereghino C."/>
            <person name="Smart L.B."/>
            <person name="Muchero W."/>
        </authorList>
    </citation>
    <scope>NUCLEOTIDE SEQUENCE</scope>
    <source>
        <tissue evidence="1">Shoot tip</tissue>
    </source>
</reference>
<keyword evidence="2" id="KW-1185">Reference proteome</keyword>
<protein>
    <submittedName>
        <fullName evidence="1">SIGNAL RECOGNITION PARTICLE 54K PROTEIN SRP54</fullName>
    </submittedName>
</protein>